<name>A0AA48WI47_9BURK</name>
<dbReference type="Proteomes" id="UP000662888">
    <property type="component" value="Chromosome"/>
</dbReference>
<sequence length="236" mass="24518">MRHVAGICWPHEATVGHITVATRALTGHFPADQGDDALVACVLVAAGKYRNGAARHWCRTHQAYWGVKADLAALAHSGTQRCARHAGKMGYALHPPVIDLAACAKVTISCAASGAMELASVPAAAQATPSGRCAAVAMCSSDAHALFPGTDIIQVNITPPALLAYTRARATGQALGCVDCARCGHPHLDLGSFAQTQHRRHYCGNCGSDSTHSPAPMVSSPLHALALRFAGLLTFA</sequence>
<protein>
    <submittedName>
        <fullName evidence="1">Uncharacterized protein</fullName>
    </submittedName>
</protein>
<dbReference type="RefSeq" id="WP_206092108.1">
    <property type="nucleotide sequence ID" value="NZ_CP065053.1"/>
</dbReference>
<evidence type="ECO:0000313" key="1">
    <source>
        <dbReference type="EMBL" id="QPI52703.1"/>
    </source>
</evidence>
<dbReference type="EMBL" id="CP065053">
    <property type="protein sequence ID" value="QPI52703.1"/>
    <property type="molecule type" value="Genomic_DNA"/>
</dbReference>
<evidence type="ECO:0000313" key="2">
    <source>
        <dbReference type="Proteomes" id="UP000662888"/>
    </source>
</evidence>
<accession>A0AA48WI47</accession>
<gene>
    <name evidence="1" type="ORF">IV454_15160</name>
</gene>
<keyword evidence="2" id="KW-1185">Reference proteome</keyword>
<proteinExistence type="predicted"/>
<reference evidence="1 2" key="1">
    <citation type="submission" date="2020-11" db="EMBL/GenBank/DDBJ databases">
        <authorList>
            <person name="Sun Q."/>
        </authorList>
    </citation>
    <scope>NUCLEOTIDE SEQUENCE [LARGE SCALE GENOMIC DNA]</scope>
    <source>
        <strain evidence="1 2">P8398</strain>
    </source>
</reference>
<organism evidence="1 2">
    <name type="scientific">Massilia antarctica</name>
    <dbReference type="NCBI Taxonomy" id="2765360"/>
    <lineage>
        <taxon>Bacteria</taxon>
        <taxon>Pseudomonadati</taxon>
        <taxon>Pseudomonadota</taxon>
        <taxon>Betaproteobacteria</taxon>
        <taxon>Burkholderiales</taxon>
        <taxon>Oxalobacteraceae</taxon>
        <taxon>Telluria group</taxon>
        <taxon>Massilia</taxon>
    </lineage>
</organism>